<reference evidence="1" key="1">
    <citation type="submission" date="2021-05" db="EMBL/GenBank/DDBJ databases">
        <authorList>
            <person name="Scholz U."/>
            <person name="Mascher M."/>
            <person name="Fiebig A."/>
        </authorList>
    </citation>
    <scope>NUCLEOTIDE SEQUENCE [LARGE SCALE GENOMIC DNA]</scope>
</reference>
<name>A0ACD5XIP9_AVESA</name>
<accession>A0ACD5XIP9</accession>
<proteinExistence type="predicted"/>
<sequence length="206" mass="22063">MSSSSSCCCGCFRCCCALFACLFTFLFSIGFTVLIYWAIFQPHQIRATVGSATITGLAVTNGSVVSYRLNVTLDIYNPSLRVGIYYDTLDADLRSHGASLGGASAASPAEFYQRRKSWKTVNVEFDGTGSGVGVPVGDAGELEKEIGLGSVSLEVAVDARVRYKFDGVRIRLKPKVWCSLTIPVKPDQGRAVSGALASGDRCSVKY</sequence>
<dbReference type="Proteomes" id="UP001732700">
    <property type="component" value="Chromosome 5A"/>
</dbReference>
<organism evidence="1 2">
    <name type="scientific">Avena sativa</name>
    <name type="common">Oat</name>
    <dbReference type="NCBI Taxonomy" id="4498"/>
    <lineage>
        <taxon>Eukaryota</taxon>
        <taxon>Viridiplantae</taxon>
        <taxon>Streptophyta</taxon>
        <taxon>Embryophyta</taxon>
        <taxon>Tracheophyta</taxon>
        <taxon>Spermatophyta</taxon>
        <taxon>Magnoliopsida</taxon>
        <taxon>Liliopsida</taxon>
        <taxon>Poales</taxon>
        <taxon>Poaceae</taxon>
        <taxon>BOP clade</taxon>
        <taxon>Pooideae</taxon>
        <taxon>Poodae</taxon>
        <taxon>Poeae</taxon>
        <taxon>Poeae Chloroplast Group 1 (Aveneae type)</taxon>
        <taxon>Aveninae</taxon>
        <taxon>Avena</taxon>
    </lineage>
</organism>
<reference evidence="1" key="2">
    <citation type="submission" date="2025-09" db="UniProtKB">
        <authorList>
            <consortium name="EnsemblPlants"/>
        </authorList>
    </citation>
    <scope>IDENTIFICATION</scope>
</reference>
<protein>
    <submittedName>
        <fullName evidence="1">Uncharacterized protein</fullName>
    </submittedName>
</protein>
<dbReference type="EnsemblPlants" id="AVESA.00010b.r2.5AG0829940.1">
    <property type="protein sequence ID" value="AVESA.00010b.r2.5AG0829940.1.CDS.1"/>
    <property type="gene ID" value="AVESA.00010b.r2.5AG0829940"/>
</dbReference>
<evidence type="ECO:0000313" key="1">
    <source>
        <dbReference type="EnsemblPlants" id="AVESA.00010b.r2.5AG0829940.1.CDS.1"/>
    </source>
</evidence>
<keyword evidence="2" id="KW-1185">Reference proteome</keyword>
<evidence type="ECO:0000313" key="2">
    <source>
        <dbReference type="Proteomes" id="UP001732700"/>
    </source>
</evidence>